<gene>
    <name evidence="1" type="ORF">SAMN05421760_10436</name>
</gene>
<evidence type="ECO:0000313" key="1">
    <source>
        <dbReference type="EMBL" id="SIS73283.1"/>
    </source>
</evidence>
<dbReference type="Proteomes" id="UP000185999">
    <property type="component" value="Unassembled WGS sequence"/>
</dbReference>
<keyword evidence="2" id="KW-1185">Reference proteome</keyword>
<dbReference type="Gene3D" id="1.20.1290.10">
    <property type="entry name" value="AhpD-like"/>
    <property type="match status" value="1"/>
</dbReference>
<dbReference type="EMBL" id="FTOE01000004">
    <property type="protein sequence ID" value="SIS73283.1"/>
    <property type="molecule type" value="Genomic_DNA"/>
</dbReference>
<organism evidence="1 2">
    <name type="scientific">Neptunomonas antarctica</name>
    <dbReference type="NCBI Taxonomy" id="619304"/>
    <lineage>
        <taxon>Bacteria</taxon>
        <taxon>Pseudomonadati</taxon>
        <taxon>Pseudomonadota</taxon>
        <taxon>Gammaproteobacteria</taxon>
        <taxon>Oceanospirillales</taxon>
        <taxon>Oceanospirillaceae</taxon>
        <taxon>Neptunomonas</taxon>
    </lineage>
</organism>
<dbReference type="InterPro" id="IPR029032">
    <property type="entry name" value="AhpD-like"/>
</dbReference>
<dbReference type="AlphaFoldDB" id="A0A1N7LHL9"/>
<evidence type="ECO:0000313" key="2">
    <source>
        <dbReference type="Proteomes" id="UP000185999"/>
    </source>
</evidence>
<sequence>MSVTIQAVCFSAESEDQEALLDSVLTEQVFLSQANRKMLAWAAALACRDQSVIALVKNCLGALAENEKRELLFAVNRMSVTNPYFVSRGVIDLAAGGTLDALSLRSFEDIKVTNEIAYHYACVGVSMVNGGYNCFRSHSSSLRQLGETDQAIDQALRITAALMAARQISFNQTVL</sequence>
<dbReference type="SUPFAM" id="SSF69118">
    <property type="entry name" value="AhpD-like"/>
    <property type="match status" value="1"/>
</dbReference>
<proteinExistence type="predicted"/>
<name>A0A1N7LHL9_9GAMM</name>
<dbReference type="RefSeq" id="WP_054341640.1">
    <property type="nucleotide sequence ID" value="NZ_FTOE01000004.1"/>
</dbReference>
<dbReference type="OrthoDB" id="5826131at2"/>
<reference evidence="2" key="1">
    <citation type="submission" date="2017-01" db="EMBL/GenBank/DDBJ databases">
        <authorList>
            <person name="Varghese N."/>
            <person name="Submissions S."/>
        </authorList>
    </citation>
    <scope>NUCLEOTIDE SEQUENCE [LARGE SCALE GENOMIC DNA]</scope>
    <source>
        <strain evidence="2">DSM 22306</strain>
    </source>
</reference>
<protein>
    <submittedName>
        <fullName evidence="1">Alkyl hydroperoxide reductase subunit D</fullName>
    </submittedName>
</protein>
<accession>A0A1N7LHL9</accession>
<dbReference type="STRING" id="619304.SAMN05421760_10436"/>